<keyword evidence="2" id="KW-1185">Reference proteome</keyword>
<gene>
    <name evidence="1" type="ORF">C8N29_12114</name>
</gene>
<dbReference type="RefSeq" id="WP_107866862.1">
    <property type="nucleotide sequence ID" value="NZ_QAON01000021.1"/>
</dbReference>
<dbReference type="EMBL" id="QAON01000021">
    <property type="protein sequence ID" value="PTQ87179.1"/>
    <property type="molecule type" value="Genomic_DNA"/>
</dbReference>
<dbReference type="PROSITE" id="PS51257">
    <property type="entry name" value="PROKAR_LIPOPROTEIN"/>
    <property type="match status" value="1"/>
</dbReference>
<organism evidence="1 2">
    <name type="scientific">Agitococcus lubricus</name>
    <dbReference type="NCBI Taxonomy" id="1077255"/>
    <lineage>
        <taxon>Bacteria</taxon>
        <taxon>Pseudomonadati</taxon>
        <taxon>Pseudomonadota</taxon>
        <taxon>Gammaproteobacteria</taxon>
        <taxon>Moraxellales</taxon>
        <taxon>Moraxellaceae</taxon>
        <taxon>Agitococcus</taxon>
    </lineage>
</organism>
<protein>
    <recommendedName>
        <fullName evidence="3">Lipoprotein</fullName>
    </recommendedName>
</protein>
<dbReference type="Proteomes" id="UP000244223">
    <property type="component" value="Unassembled WGS sequence"/>
</dbReference>
<name>A0A2T5ITJ8_9GAMM</name>
<accession>A0A2T5ITJ8</accession>
<reference evidence="1 2" key="1">
    <citation type="submission" date="2018-04" db="EMBL/GenBank/DDBJ databases">
        <title>Genomic Encyclopedia of Archaeal and Bacterial Type Strains, Phase II (KMG-II): from individual species to whole genera.</title>
        <authorList>
            <person name="Goeker M."/>
        </authorList>
    </citation>
    <scope>NUCLEOTIDE SEQUENCE [LARGE SCALE GENOMIC DNA]</scope>
    <source>
        <strain evidence="1 2">DSM 5822</strain>
    </source>
</reference>
<proteinExistence type="predicted"/>
<comment type="caution">
    <text evidence="1">The sequence shown here is derived from an EMBL/GenBank/DDBJ whole genome shotgun (WGS) entry which is preliminary data.</text>
</comment>
<evidence type="ECO:0000313" key="2">
    <source>
        <dbReference type="Proteomes" id="UP000244223"/>
    </source>
</evidence>
<dbReference type="OrthoDB" id="6636552at2"/>
<evidence type="ECO:0000313" key="1">
    <source>
        <dbReference type="EMBL" id="PTQ87179.1"/>
    </source>
</evidence>
<evidence type="ECO:0008006" key="3">
    <source>
        <dbReference type="Google" id="ProtNLM"/>
    </source>
</evidence>
<dbReference type="AlphaFoldDB" id="A0A2T5ITJ8"/>
<sequence>MAFRQGILGGITILIFTTGCTSNAERAFMMGCVAHESMKEQCECAYEELVDHYSEEQLEKMNEGYVPPDFLNQMESAAMSCKA</sequence>